<dbReference type="Gene3D" id="3.60.15.10">
    <property type="entry name" value="Ribonuclease Z/Hydroxyacylglutathione hydrolase-like"/>
    <property type="match status" value="1"/>
</dbReference>
<dbReference type="CDD" id="cd07731">
    <property type="entry name" value="ComA-like_MBL-fold"/>
    <property type="match status" value="1"/>
</dbReference>
<feature type="non-terminal residue" evidence="2">
    <location>
        <position position="1"/>
    </location>
</feature>
<dbReference type="InterPro" id="IPR036866">
    <property type="entry name" value="RibonucZ/Hydroxyglut_hydro"/>
</dbReference>
<comment type="caution">
    <text evidence="2">The sequence shown here is derived from an EMBL/GenBank/DDBJ whole genome shotgun (WGS) entry which is preliminary data.</text>
</comment>
<sequence>LPIWDRTIDLMISTQPQADHITGLVEILQRYKVKQVLEPGVSYNSSIYQEWLKLVDEGQIKHEIARAGQVIDLGNGIKLEVLNPPTKLLQGTSHDVDNNGVVIKLSWGKVSFLFTADIREEAEFELIRQRANLRSTVLKVAHHGSKTSTSPQFLAAVDPELAVISVGADNPFGHPGSEVVERLVDRLGADKVYLTSENGTIEFITDGEKLWVRVER</sequence>
<dbReference type="PANTHER" id="PTHR30619">
    <property type="entry name" value="DNA INTERNALIZATION/COMPETENCE PROTEIN COMEC/REC2"/>
    <property type="match status" value="1"/>
</dbReference>
<feature type="domain" description="Metallo-beta-lactamase" evidence="1">
    <location>
        <begin position="18"/>
        <end position="167"/>
    </location>
</feature>
<dbReference type="InterPro" id="IPR001279">
    <property type="entry name" value="Metallo-B-lactamas"/>
</dbReference>
<dbReference type="InterPro" id="IPR052159">
    <property type="entry name" value="Competence_DNA_uptake"/>
</dbReference>
<evidence type="ECO:0000259" key="1">
    <source>
        <dbReference type="Pfam" id="PF00753"/>
    </source>
</evidence>
<dbReference type="Pfam" id="PF00753">
    <property type="entry name" value="Lactamase_B"/>
    <property type="match status" value="1"/>
</dbReference>
<evidence type="ECO:0000313" key="2">
    <source>
        <dbReference type="EMBL" id="GAI50894.1"/>
    </source>
</evidence>
<dbReference type="AlphaFoldDB" id="X1R5K0"/>
<accession>X1R5K0</accession>
<reference evidence="2" key="1">
    <citation type="journal article" date="2014" name="Front. Microbiol.">
        <title>High frequency of phylogenetically diverse reductive dehalogenase-homologous genes in deep subseafloor sedimentary metagenomes.</title>
        <authorList>
            <person name="Kawai M."/>
            <person name="Futagami T."/>
            <person name="Toyoda A."/>
            <person name="Takaki Y."/>
            <person name="Nishi S."/>
            <person name="Hori S."/>
            <person name="Arai W."/>
            <person name="Tsubouchi T."/>
            <person name="Morono Y."/>
            <person name="Uchiyama I."/>
            <person name="Ito T."/>
            <person name="Fujiyama A."/>
            <person name="Inagaki F."/>
            <person name="Takami H."/>
        </authorList>
    </citation>
    <scope>NUCLEOTIDE SEQUENCE</scope>
    <source>
        <strain evidence="2">Expedition CK06-06</strain>
    </source>
</reference>
<dbReference type="EMBL" id="BARV01034817">
    <property type="protein sequence ID" value="GAI50894.1"/>
    <property type="molecule type" value="Genomic_DNA"/>
</dbReference>
<gene>
    <name evidence="2" type="ORF">S06H3_54441</name>
</gene>
<organism evidence="2">
    <name type="scientific">marine sediment metagenome</name>
    <dbReference type="NCBI Taxonomy" id="412755"/>
    <lineage>
        <taxon>unclassified sequences</taxon>
        <taxon>metagenomes</taxon>
        <taxon>ecological metagenomes</taxon>
    </lineage>
</organism>
<dbReference type="SUPFAM" id="SSF56281">
    <property type="entry name" value="Metallo-hydrolase/oxidoreductase"/>
    <property type="match status" value="1"/>
</dbReference>
<dbReference type="PANTHER" id="PTHR30619:SF7">
    <property type="entry name" value="BETA-LACTAMASE DOMAIN PROTEIN"/>
    <property type="match status" value="1"/>
</dbReference>
<protein>
    <recommendedName>
        <fullName evidence="1">Metallo-beta-lactamase domain-containing protein</fullName>
    </recommendedName>
</protein>
<name>X1R5K0_9ZZZZ</name>
<dbReference type="InterPro" id="IPR035681">
    <property type="entry name" value="ComA-like_MBL"/>
</dbReference>
<proteinExistence type="predicted"/>